<dbReference type="SUPFAM" id="SSF56436">
    <property type="entry name" value="C-type lectin-like"/>
    <property type="match status" value="3"/>
</dbReference>
<comment type="caution">
    <text evidence="3">The sequence shown here is derived from an EMBL/GenBank/DDBJ whole genome shotgun (WGS) entry which is preliminary data.</text>
</comment>
<proteinExistence type="predicted"/>
<evidence type="ECO:0000313" key="4">
    <source>
        <dbReference type="Proteomes" id="UP001619887"/>
    </source>
</evidence>
<dbReference type="EMBL" id="JBIYXZ010002069">
    <property type="protein sequence ID" value="KAL3065935.1"/>
    <property type="molecule type" value="Genomic_DNA"/>
</dbReference>
<gene>
    <name evidence="3" type="ORF">OYC64_015973</name>
</gene>
<dbReference type="CDD" id="cd00037">
    <property type="entry name" value="CLECT"/>
    <property type="match status" value="1"/>
</dbReference>
<feature type="domain" description="C-type lectin" evidence="2">
    <location>
        <begin position="34"/>
        <end position="141"/>
    </location>
</feature>
<organism evidence="3 4">
    <name type="scientific">Pagothenia borchgrevinki</name>
    <name type="common">Bald rockcod</name>
    <name type="synonym">Trematomus borchgrevinki</name>
    <dbReference type="NCBI Taxonomy" id="8213"/>
    <lineage>
        <taxon>Eukaryota</taxon>
        <taxon>Metazoa</taxon>
        <taxon>Chordata</taxon>
        <taxon>Craniata</taxon>
        <taxon>Vertebrata</taxon>
        <taxon>Euteleostomi</taxon>
        <taxon>Actinopterygii</taxon>
        <taxon>Neopterygii</taxon>
        <taxon>Teleostei</taxon>
        <taxon>Neoteleostei</taxon>
        <taxon>Acanthomorphata</taxon>
        <taxon>Eupercaria</taxon>
        <taxon>Perciformes</taxon>
        <taxon>Notothenioidei</taxon>
        <taxon>Nototheniidae</taxon>
        <taxon>Pagothenia</taxon>
    </lineage>
</organism>
<feature type="domain" description="C-type lectin" evidence="2">
    <location>
        <begin position="150"/>
        <end position="251"/>
    </location>
</feature>
<dbReference type="InterPro" id="IPR001304">
    <property type="entry name" value="C-type_lectin-like"/>
</dbReference>
<name>A0ABD2HIZ9_PAGBO</name>
<dbReference type="Proteomes" id="UP001619887">
    <property type="component" value="Unassembled WGS sequence"/>
</dbReference>
<feature type="signal peptide" evidence="1">
    <location>
        <begin position="1"/>
        <end position="25"/>
    </location>
</feature>
<evidence type="ECO:0000256" key="1">
    <source>
        <dbReference type="SAM" id="SignalP"/>
    </source>
</evidence>
<dbReference type="InterPro" id="IPR016186">
    <property type="entry name" value="C-type_lectin-like/link_sf"/>
</dbReference>
<evidence type="ECO:0000259" key="2">
    <source>
        <dbReference type="PROSITE" id="PS50041"/>
    </source>
</evidence>
<keyword evidence="4" id="KW-1185">Reference proteome</keyword>
<dbReference type="Pfam" id="PF00059">
    <property type="entry name" value="Lectin_C"/>
    <property type="match status" value="3"/>
</dbReference>
<dbReference type="Gene3D" id="3.10.100.10">
    <property type="entry name" value="Mannose-Binding Protein A, subunit A"/>
    <property type="match status" value="3"/>
</dbReference>
<reference evidence="3 4" key="1">
    <citation type="journal article" date="2022" name="G3 (Bethesda)">
        <title>Evaluating Illumina-, Nanopore-, and PacBio-based genome assembly strategies with the bald notothen, Trematomus borchgrevinki.</title>
        <authorList>
            <person name="Rayamajhi N."/>
            <person name="Cheng C.C."/>
            <person name="Catchen J.M."/>
        </authorList>
    </citation>
    <scope>NUCLEOTIDE SEQUENCE [LARGE SCALE GENOMIC DNA]</scope>
    <source>
        <strain evidence="3">AGRC-2024</strain>
    </source>
</reference>
<dbReference type="AlphaFoldDB" id="A0ABD2HIZ9"/>
<feature type="domain" description="C-type lectin" evidence="2">
    <location>
        <begin position="246"/>
        <end position="368"/>
    </location>
</feature>
<protein>
    <recommendedName>
        <fullName evidence="2">C-type lectin domain-containing protein</fullName>
    </recommendedName>
</protein>
<sequence length="371" mass="42883">MKSGFSGPFLLLLLLPLLLSSTVSGLGSVVQRYYVYVQEHLNWQEAQSYCRNSNTIHNTDLATINTQTDEDSLHLEEYHAWIGLYKKIDKGLAWSNGESPNYDLPFTHPPQYSNEDCVSVHYSEKKYHVRRCETYYFFFCHHPHGNHLDYKLILQSKTWSEALQYCKREFTDLATFRSIEDLDRDVEEQVFQVWTGLHIDGETWRWSTGVSDFRNWAEDEPGNNGNCVSISSLNKEMATQNCSTRFPFVCLRHNLVLVKENKTWRDALDHCRALNSPYNSNIRFELVSVQPEDHDNVMNKVKEGDTEEVWTGLRFLAGHWLWVNGASMVYSHLPPCPPVEQGCGVLSKNGTGRVEITDCTEKMNFLCYSSH</sequence>
<dbReference type="InterPro" id="IPR016187">
    <property type="entry name" value="CTDL_fold"/>
</dbReference>
<evidence type="ECO:0000313" key="3">
    <source>
        <dbReference type="EMBL" id="KAL3065935.1"/>
    </source>
</evidence>
<dbReference type="PANTHER" id="PTHR45784">
    <property type="entry name" value="C-TYPE LECTIN DOMAIN FAMILY 20 MEMBER A-RELATED"/>
    <property type="match status" value="1"/>
</dbReference>
<reference evidence="3 4" key="2">
    <citation type="journal article" date="2024" name="G3 (Bethesda)">
        <title>The genome of the cryopelagic Antarctic bald notothen, Trematomus borchgrevinki.</title>
        <authorList>
            <person name="Rayamajhi N."/>
            <person name="Rivera-Colon A.G."/>
            <person name="Minhas B.F."/>
            <person name="Cheng C.C."/>
            <person name="Catchen J.M."/>
        </authorList>
    </citation>
    <scope>NUCLEOTIDE SEQUENCE [LARGE SCALE GENOMIC DNA]</scope>
    <source>
        <strain evidence="3">AGRC-2024</strain>
    </source>
</reference>
<dbReference type="SMART" id="SM00034">
    <property type="entry name" value="CLECT"/>
    <property type="match status" value="3"/>
</dbReference>
<feature type="chain" id="PRO_5044811373" description="C-type lectin domain-containing protein" evidence="1">
    <location>
        <begin position="26"/>
        <end position="371"/>
    </location>
</feature>
<dbReference type="PANTHER" id="PTHR45784:SF5">
    <property type="entry name" value="C-TYPE LECTIN DOMAIN FAMILY 20 MEMBER A-RELATED"/>
    <property type="match status" value="1"/>
</dbReference>
<dbReference type="PROSITE" id="PS50041">
    <property type="entry name" value="C_TYPE_LECTIN_2"/>
    <property type="match status" value="3"/>
</dbReference>
<keyword evidence="1" id="KW-0732">Signal</keyword>
<accession>A0ABD2HIZ9</accession>